<reference evidence="1" key="1">
    <citation type="submission" date="2021-09" db="EMBL/GenBank/DDBJ databases">
        <authorList>
            <consortium name="AG Swart"/>
            <person name="Singh M."/>
            <person name="Singh A."/>
            <person name="Seah K."/>
            <person name="Emmerich C."/>
        </authorList>
    </citation>
    <scope>NUCLEOTIDE SEQUENCE</scope>
    <source>
        <strain evidence="1">ATCC30299</strain>
    </source>
</reference>
<proteinExistence type="predicted"/>
<organism evidence="1 2">
    <name type="scientific">Blepharisma stoltei</name>
    <dbReference type="NCBI Taxonomy" id="1481888"/>
    <lineage>
        <taxon>Eukaryota</taxon>
        <taxon>Sar</taxon>
        <taxon>Alveolata</taxon>
        <taxon>Ciliophora</taxon>
        <taxon>Postciliodesmatophora</taxon>
        <taxon>Heterotrichea</taxon>
        <taxon>Heterotrichida</taxon>
        <taxon>Blepharismidae</taxon>
        <taxon>Blepharisma</taxon>
    </lineage>
</organism>
<keyword evidence="2" id="KW-1185">Reference proteome</keyword>
<accession>A0AAU9JF69</accession>
<evidence type="ECO:0000313" key="2">
    <source>
        <dbReference type="Proteomes" id="UP001162131"/>
    </source>
</evidence>
<sequence>MLGFPFPTPNDNLPLGKNPDLDVRLMLANPKLHSIRQGKYWVDKFKQKTQFQFKEGLIFRKKLKIETILWILMRFYEREYYLILSHYSRVYLDLIILLPLDF</sequence>
<gene>
    <name evidence="1" type="ORF">BSTOLATCC_MIC37996</name>
</gene>
<name>A0AAU9JF69_9CILI</name>
<dbReference type="EMBL" id="CAJZBQ010000037">
    <property type="protein sequence ID" value="CAG9324893.1"/>
    <property type="molecule type" value="Genomic_DNA"/>
</dbReference>
<dbReference type="Proteomes" id="UP001162131">
    <property type="component" value="Unassembled WGS sequence"/>
</dbReference>
<dbReference type="AlphaFoldDB" id="A0AAU9JF69"/>
<evidence type="ECO:0000313" key="1">
    <source>
        <dbReference type="EMBL" id="CAG9324893.1"/>
    </source>
</evidence>
<comment type="caution">
    <text evidence="1">The sequence shown here is derived from an EMBL/GenBank/DDBJ whole genome shotgun (WGS) entry which is preliminary data.</text>
</comment>
<protein>
    <submittedName>
        <fullName evidence="1">Uncharacterized protein</fullName>
    </submittedName>
</protein>